<sequence>MASSDVTAFSPSPFKQFQGSNMSSSPILPSPSEIFKMKAPALKSDTRAASIPLGGFYSCMSAETLLKTSQTRKSAEADREAPPVSKVTKARTKKAAPKSIDNGEGKVTKVRRKPVVKDVGSGDVLDAKNPPKSRTKKTESAYFQSESVKVATRKSPRVKKFNNLEDEAAKDKPARKPRAKKNDGDNQTKLSKAWVTKPSVPSKITQSVELALTASPDPSEDSIDIDLVKAVRRRDEWSPPNQSSKYHETPPDAMISYSRTLPPGVNASSRNGFENLLDSFGFTTSERSESERKVLDVEITRKRKLLELVRTNSNTAMCEPTVPEAKAPKKKAKTITEQATSAYAKEEVKDPTAPLLQYFAYQTSERNAISGFKIPAKLRPKSSNKGVPKSQQRLPQAPILLSPEAAMEQVHKQDFVFGTSSQLAREESPSYLRDLHTAMQISNEMADDPFDDPFVDIIDGPSAIPPAGKFKRSNNRVLWYEGARNTTQSLLDVEVVDMIYTPTSTRTSAARNTNVPPADSPTEWHDVDEDLAPSTKVPVFGAKPPSKLGPVEAAVIELFSSSPNVPTPKVKPAKVVKKAKTKDAPPSSQPSTELGLAREPSKPDFEAFTTFQLEKQIAKYHFKPIKSRDSMISLLQKCWEDQHRSALATLQPNIKPSSPRKAKTTRPESSQAAPSTPKKRGRPKKDSSTTVNSPARIKSKSEVGRPKKRIARNVDDSDAPLSKIRKPKKSPKRTKSQEVDEISDSDSHVTPSPPRRRPSQIRSPPRALKLSASPSTEDSVLSPASSQESLFKHITKAVKAAPMTKDPSKPSWQEKILLYDPIVIEDLTLWLNTGALEKVGWDGECIPKEVKKWCEGKSICCIWRTNLQGSARNRY</sequence>
<comment type="PTM">
    <text evidence="9">Phosphorylated in response to DNA damage.</text>
</comment>
<feature type="compositionally biased region" description="Low complexity" evidence="10">
    <location>
        <begin position="20"/>
        <end position="31"/>
    </location>
</feature>
<comment type="subunit">
    <text evidence="9">Forms a heterodimer with SLX1.</text>
</comment>
<organism evidence="11 12">
    <name type="scientific">Amylocarpus encephaloides</name>
    <dbReference type="NCBI Taxonomy" id="45428"/>
    <lineage>
        <taxon>Eukaryota</taxon>
        <taxon>Fungi</taxon>
        <taxon>Dikarya</taxon>
        <taxon>Ascomycota</taxon>
        <taxon>Pezizomycotina</taxon>
        <taxon>Leotiomycetes</taxon>
        <taxon>Helotiales</taxon>
        <taxon>Helotiales incertae sedis</taxon>
        <taxon>Amylocarpus</taxon>
    </lineage>
</organism>
<evidence type="ECO:0000256" key="9">
    <source>
        <dbReference type="HAMAP-Rule" id="MF_03110"/>
    </source>
</evidence>
<dbReference type="Proteomes" id="UP000824998">
    <property type="component" value="Unassembled WGS sequence"/>
</dbReference>
<feature type="compositionally biased region" description="Polar residues" evidence="10">
    <location>
        <begin position="1"/>
        <end position="19"/>
    </location>
</feature>
<feature type="region of interest" description="Disordered" evidence="10">
    <location>
        <begin position="67"/>
        <end position="198"/>
    </location>
</feature>
<comment type="function">
    <text evidence="9">Regulatory subunit of the SLX1-SLX4 structure-specific endonuclease that resolves DNA secondary structures generated during DNA repair and recombination. Has endonuclease activity towards branched DNA substrates, introducing single-strand cuts in duplex DNA close to junctions with ss-DNA.</text>
</comment>
<feature type="region of interest" description="Disordered" evidence="10">
    <location>
        <begin position="647"/>
        <end position="786"/>
    </location>
</feature>
<feature type="region of interest" description="Disordered" evidence="10">
    <location>
        <begin position="565"/>
        <end position="601"/>
    </location>
</feature>
<evidence type="ECO:0000256" key="2">
    <source>
        <dbReference type="ARBA" id="ARBA00006661"/>
    </source>
</evidence>
<dbReference type="EMBL" id="MU251523">
    <property type="protein sequence ID" value="KAG9232937.1"/>
    <property type="molecule type" value="Genomic_DNA"/>
</dbReference>
<evidence type="ECO:0000256" key="4">
    <source>
        <dbReference type="ARBA" id="ARBA00022763"/>
    </source>
</evidence>
<feature type="region of interest" description="Disordered" evidence="10">
    <location>
        <begin position="233"/>
        <end position="261"/>
    </location>
</feature>
<evidence type="ECO:0000256" key="6">
    <source>
        <dbReference type="ARBA" id="ARBA00023204"/>
    </source>
</evidence>
<proteinExistence type="inferred from homology"/>
<dbReference type="OrthoDB" id="5349119at2759"/>
<comment type="subcellular location">
    <subcellularLocation>
        <location evidence="1 9">Nucleus</location>
    </subcellularLocation>
</comment>
<name>A0A9P7YGS8_9HELO</name>
<protein>
    <recommendedName>
        <fullName evidence="8 9">Structure-specific endonuclease subunit SLX4</fullName>
    </recommendedName>
</protein>
<feature type="compositionally biased region" description="Basic and acidic residues" evidence="10">
    <location>
        <begin position="167"/>
        <end position="186"/>
    </location>
</feature>
<dbReference type="GO" id="GO:0006260">
    <property type="term" value="P:DNA replication"/>
    <property type="evidence" value="ECO:0007669"/>
    <property type="project" value="InterPro"/>
</dbReference>
<dbReference type="GO" id="GO:0033557">
    <property type="term" value="C:Slx1-Slx4 complex"/>
    <property type="evidence" value="ECO:0007669"/>
    <property type="project" value="UniProtKB-UniRule"/>
</dbReference>
<feature type="compositionally biased region" description="Basic residues" evidence="10">
    <location>
        <begin position="723"/>
        <end position="734"/>
    </location>
</feature>
<keyword evidence="3 9" id="KW-0597">Phosphoprotein</keyword>
<evidence type="ECO:0000256" key="1">
    <source>
        <dbReference type="ARBA" id="ARBA00004123"/>
    </source>
</evidence>
<comment type="caution">
    <text evidence="11">The sequence shown here is derived from an EMBL/GenBank/DDBJ whole genome shotgun (WGS) entry which is preliminary data.</text>
</comment>
<feature type="compositionally biased region" description="Basic residues" evidence="10">
    <location>
        <begin position="151"/>
        <end position="160"/>
    </location>
</feature>
<feature type="compositionally biased region" description="Basic residues" evidence="10">
    <location>
        <begin position="571"/>
        <end position="580"/>
    </location>
</feature>
<dbReference type="HAMAP" id="MF_03110">
    <property type="entry name" value="Endonuc_su_Slx4"/>
    <property type="match status" value="1"/>
</dbReference>
<evidence type="ECO:0000256" key="10">
    <source>
        <dbReference type="SAM" id="MobiDB-lite"/>
    </source>
</evidence>
<evidence type="ECO:0000256" key="3">
    <source>
        <dbReference type="ARBA" id="ARBA00022553"/>
    </source>
</evidence>
<dbReference type="GO" id="GO:0006281">
    <property type="term" value="P:DNA repair"/>
    <property type="evidence" value="ECO:0007669"/>
    <property type="project" value="UniProtKB-UniRule"/>
</dbReference>
<accession>A0A9P7YGS8</accession>
<keyword evidence="12" id="KW-1185">Reference proteome</keyword>
<keyword evidence="4 9" id="KW-0227">DNA damage</keyword>
<keyword evidence="6 9" id="KW-0234">DNA repair</keyword>
<keyword evidence="5 9" id="KW-0233">DNA recombination</keyword>
<evidence type="ECO:0000256" key="5">
    <source>
        <dbReference type="ARBA" id="ARBA00023172"/>
    </source>
</evidence>
<comment type="similarity">
    <text evidence="2 9">Belongs to the SLX4 family.</text>
</comment>
<feature type="compositionally biased region" description="Polar residues" evidence="10">
    <location>
        <begin position="772"/>
        <end position="786"/>
    </location>
</feature>
<dbReference type="CDD" id="cd22999">
    <property type="entry name" value="SAP_SLX4"/>
    <property type="match status" value="1"/>
</dbReference>
<dbReference type="GO" id="GO:0006310">
    <property type="term" value="P:DNA recombination"/>
    <property type="evidence" value="ECO:0007669"/>
    <property type="project" value="UniProtKB-UniRule"/>
</dbReference>
<evidence type="ECO:0000313" key="12">
    <source>
        <dbReference type="Proteomes" id="UP000824998"/>
    </source>
</evidence>
<reference evidence="11" key="1">
    <citation type="journal article" date="2021" name="IMA Fungus">
        <title>Genomic characterization of three marine fungi, including Emericellopsis atlantica sp. nov. with signatures of a generalist lifestyle and marine biomass degradation.</title>
        <authorList>
            <person name="Hagestad O.C."/>
            <person name="Hou L."/>
            <person name="Andersen J.H."/>
            <person name="Hansen E.H."/>
            <person name="Altermark B."/>
            <person name="Li C."/>
            <person name="Kuhnert E."/>
            <person name="Cox R.J."/>
            <person name="Crous P.W."/>
            <person name="Spatafora J.W."/>
            <person name="Lail K."/>
            <person name="Amirebrahimi M."/>
            <person name="Lipzen A."/>
            <person name="Pangilinan J."/>
            <person name="Andreopoulos W."/>
            <person name="Hayes R.D."/>
            <person name="Ng V."/>
            <person name="Grigoriev I.V."/>
            <person name="Jackson S.A."/>
            <person name="Sutton T.D.S."/>
            <person name="Dobson A.D.W."/>
            <person name="Rama T."/>
        </authorList>
    </citation>
    <scope>NUCLEOTIDE SEQUENCE</scope>
    <source>
        <strain evidence="11">TRa018bII</strain>
    </source>
</reference>
<dbReference type="Pfam" id="PF09494">
    <property type="entry name" value="Slx4"/>
    <property type="match status" value="1"/>
</dbReference>
<keyword evidence="7 9" id="KW-0539">Nucleus</keyword>
<dbReference type="InterPro" id="IPR018574">
    <property type="entry name" value="Structure-sp_endonuc_su_Slx4"/>
</dbReference>
<dbReference type="GO" id="GO:0017108">
    <property type="term" value="F:5'-flap endonuclease activity"/>
    <property type="evidence" value="ECO:0007669"/>
    <property type="project" value="InterPro"/>
</dbReference>
<evidence type="ECO:0000256" key="8">
    <source>
        <dbReference type="ARBA" id="ARBA00029496"/>
    </source>
</evidence>
<feature type="region of interest" description="Disordered" evidence="10">
    <location>
        <begin position="1"/>
        <end position="31"/>
    </location>
</feature>
<gene>
    <name evidence="9" type="primary">SLX4</name>
    <name evidence="11" type="ORF">BJ875DRAFT_465457</name>
</gene>
<evidence type="ECO:0000313" key="11">
    <source>
        <dbReference type="EMBL" id="KAG9232937.1"/>
    </source>
</evidence>
<dbReference type="InterPro" id="IPR027784">
    <property type="entry name" value="Slx4_ascomycetes"/>
</dbReference>
<dbReference type="AlphaFoldDB" id="A0A9P7YGS8"/>
<evidence type="ECO:0000256" key="7">
    <source>
        <dbReference type="ARBA" id="ARBA00023242"/>
    </source>
</evidence>